<evidence type="ECO:0000313" key="8">
    <source>
        <dbReference type="EMBL" id="KAK1742121.1"/>
    </source>
</evidence>
<dbReference type="Proteomes" id="UP001224775">
    <property type="component" value="Unassembled WGS sequence"/>
</dbReference>
<dbReference type="EC" id="1.14.13.1" evidence="8"/>
<evidence type="ECO:0000256" key="2">
    <source>
        <dbReference type="ARBA" id="ARBA00022630"/>
    </source>
</evidence>
<dbReference type="Pfam" id="PF01494">
    <property type="entry name" value="FAD_binding_3"/>
    <property type="match status" value="1"/>
</dbReference>
<comment type="cofactor">
    <cofactor evidence="1">
        <name>FAD</name>
        <dbReference type="ChEBI" id="CHEBI:57692"/>
    </cofactor>
</comment>
<dbReference type="GO" id="GO:0018658">
    <property type="term" value="F:salicylate 1-monooxygenase activity"/>
    <property type="evidence" value="ECO:0007669"/>
    <property type="project" value="UniProtKB-EC"/>
</dbReference>
<dbReference type="PANTHER" id="PTHR46028:SF2">
    <property type="entry name" value="KYNURENINE 3-MONOOXYGENASE"/>
    <property type="match status" value="1"/>
</dbReference>
<evidence type="ECO:0000259" key="7">
    <source>
        <dbReference type="Pfam" id="PF01494"/>
    </source>
</evidence>
<keyword evidence="2" id="KW-0285">Flavoprotein</keyword>
<evidence type="ECO:0000256" key="3">
    <source>
        <dbReference type="ARBA" id="ARBA00022827"/>
    </source>
</evidence>
<dbReference type="EMBL" id="JATAAI010000012">
    <property type="protein sequence ID" value="KAK1742121.1"/>
    <property type="molecule type" value="Genomic_DNA"/>
</dbReference>
<comment type="caution">
    <text evidence="8">The sequence shown here is derived from an EMBL/GenBank/DDBJ whole genome shotgun (WGS) entry which is preliminary data.</text>
</comment>
<name>A0AAD9DC55_9STRA</name>
<evidence type="ECO:0000256" key="1">
    <source>
        <dbReference type="ARBA" id="ARBA00001974"/>
    </source>
</evidence>
<evidence type="ECO:0000313" key="9">
    <source>
        <dbReference type="Proteomes" id="UP001224775"/>
    </source>
</evidence>
<dbReference type="GO" id="GO:0071949">
    <property type="term" value="F:FAD binding"/>
    <property type="evidence" value="ECO:0007669"/>
    <property type="project" value="InterPro"/>
</dbReference>
<dbReference type="AlphaFoldDB" id="A0AAD9DC55"/>
<keyword evidence="3" id="KW-0274">FAD</keyword>
<evidence type="ECO:0000256" key="5">
    <source>
        <dbReference type="ARBA" id="ARBA00023002"/>
    </source>
</evidence>
<proteinExistence type="predicted"/>
<dbReference type="SUPFAM" id="SSF51905">
    <property type="entry name" value="FAD/NAD(P)-binding domain"/>
    <property type="match status" value="1"/>
</dbReference>
<gene>
    <name evidence="8" type="ORF">QTG54_007694</name>
</gene>
<dbReference type="Gene3D" id="3.50.50.60">
    <property type="entry name" value="FAD/NAD(P)-binding domain"/>
    <property type="match status" value="1"/>
</dbReference>
<dbReference type="PANTHER" id="PTHR46028">
    <property type="entry name" value="KYNURENINE 3-MONOOXYGENASE"/>
    <property type="match status" value="1"/>
</dbReference>
<evidence type="ECO:0000256" key="4">
    <source>
        <dbReference type="ARBA" id="ARBA00022857"/>
    </source>
</evidence>
<feature type="domain" description="FAD-binding" evidence="7">
    <location>
        <begin position="26"/>
        <end position="380"/>
    </location>
</feature>
<dbReference type="PRINTS" id="PR00420">
    <property type="entry name" value="RNGMNOXGNASE"/>
</dbReference>
<reference evidence="8" key="1">
    <citation type="submission" date="2023-06" db="EMBL/GenBank/DDBJ databases">
        <title>Survivors Of The Sea: Transcriptome response of Skeletonema marinoi to long-term dormancy.</title>
        <authorList>
            <person name="Pinder M.I.M."/>
            <person name="Kourtchenko O."/>
            <person name="Robertson E.K."/>
            <person name="Larsson T."/>
            <person name="Maumus F."/>
            <person name="Osuna-Cruz C.M."/>
            <person name="Vancaester E."/>
            <person name="Stenow R."/>
            <person name="Vandepoele K."/>
            <person name="Ploug H."/>
            <person name="Bruchert V."/>
            <person name="Godhe A."/>
            <person name="Topel M."/>
        </authorList>
    </citation>
    <scope>NUCLEOTIDE SEQUENCE</scope>
    <source>
        <strain evidence="8">R05AC</strain>
    </source>
</reference>
<protein>
    <submittedName>
        <fullName evidence="8">Kynurenine 3-monooxygenase-like protein</fullName>
        <ecNumber evidence="8">1.14.13.1</ecNumber>
    </submittedName>
</protein>
<accession>A0AAD9DC55</accession>
<dbReference type="InterPro" id="IPR036188">
    <property type="entry name" value="FAD/NAD-bd_sf"/>
</dbReference>
<evidence type="ECO:0000256" key="6">
    <source>
        <dbReference type="ARBA" id="ARBA00023033"/>
    </source>
</evidence>
<keyword evidence="9" id="KW-1185">Reference proteome</keyword>
<dbReference type="GO" id="GO:0004502">
    <property type="term" value="F:kynurenine 3-monooxygenase activity"/>
    <property type="evidence" value="ECO:0007669"/>
    <property type="project" value="TreeGrafter"/>
</dbReference>
<keyword evidence="4" id="KW-0521">NADP</keyword>
<organism evidence="8 9">
    <name type="scientific">Skeletonema marinoi</name>
    <dbReference type="NCBI Taxonomy" id="267567"/>
    <lineage>
        <taxon>Eukaryota</taxon>
        <taxon>Sar</taxon>
        <taxon>Stramenopiles</taxon>
        <taxon>Ochrophyta</taxon>
        <taxon>Bacillariophyta</taxon>
        <taxon>Coscinodiscophyceae</taxon>
        <taxon>Thalassiosirophycidae</taxon>
        <taxon>Thalassiosirales</taxon>
        <taxon>Skeletonemataceae</taxon>
        <taxon>Skeletonema</taxon>
        <taxon>Skeletonema marinoi-dohrnii complex</taxon>
    </lineage>
</organism>
<keyword evidence="5 8" id="KW-0560">Oxidoreductase</keyword>
<sequence length="523" mass="58935">MMNYDGTQYNNRKNMCRPNTSIETRRVIIAGAGPGGLLLQALLHHRNKTSSSTSRTIYETTLIESRADLGILNQEELQAHRSWMIGLANHGLEAVRSVPDLFEKYIDGIGVDVNEFNIFLGSKKITGSQPSLEKSKKSESFIVDRNFIVAALARYANEELKHNEHYHAKYDTEMLYVDHTNHRVLVRNKQTSDEEYISYDLLVGADGVRSTVREALVKRHFDFELSVGDIFQCFKAVHIKCPEAVCPTALSVMPNCLPNFNGIVLPETGGIVNMSLGVPRNHFDSNISDDIKSDDANVVCEYFKKNFKCFKLTEEGYMDLATQWVNQRWNRTGMVHCNRYSSLECKIILMGDAAHATSPSIGMGMNTALRDAQKLYELLDKFEDDLDQVLPEFSRIRVPEGNALSDLAMHLYCFDTKIGAKTMVKGLIRGGLNKLFPRLVDPDCQAYLGQTGYSLTDVYQKATEQGILSTHRATNERIRQEFFERQIGMIVDKPKSSVWKYFTFAISVAVAACGIAMKKKSSV</sequence>
<keyword evidence="6" id="KW-0503">Monooxygenase</keyword>
<dbReference type="GO" id="GO:0070189">
    <property type="term" value="P:kynurenine metabolic process"/>
    <property type="evidence" value="ECO:0007669"/>
    <property type="project" value="TreeGrafter"/>
</dbReference>
<dbReference type="InterPro" id="IPR002938">
    <property type="entry name" value="FAD-bd"/>
</dbReference>